<dbReference type="AlphaFoldDB" id="A0A5N6L412"/>
<dbReference type="PANTHER" id="PTHR37381">
    <property type="entry name" value="PENTATRICOPEPTIDE REPEAT (PPR) SUPERFAMILY PROTEIN"/>
    <property type="match status" value="1"/>
</dbReference>
<feature type="transmembrane region" description="Helical" evidence="1">
    <location>
        <begin position="34"/>
        <end position="59"/>
    </location>
</feature>
<sequence>MKKSALELAFVAILLLIATEGQLALVFPPPFFFYLLSFSAIFASSGLEASSYSVSFFFYSVYSLSSSLSPAGRSFSHEVYSGAKPGGRTSFSPPFRAIILSPSASSSYELLTGPFWKSREMSKLYDSGYCCTTPTWYSGSPPAERSMDVPAWKRGLRLLQIMKQRTPPAVHSIVVETPGMARTHRFATKTVDLPAQQRERVSIAVATPSNIYRELLNPSILFPLLAVLATGDAASGIIDPSLPQFLSAAAVVSLAVGATLNAFVFPQLNQVRYSYVVFGIKFPSQMIVIIEISSFYEDCYLALSVSSGH</sequence>
<evidence type="ECO:0000313" key="3">
    <source>
        <dbReference type="Proteomes" id="UP000327013"/>
    </source>
</evidence>
<keyword evidence="1" id="KW-1133">Transmembrane helix</keyword>
<dbReference type="Proteomes" id="UP000327013">
    <property type="component" value="Unassembled WGS sequence"/>
</dbReference>
<dbReference type="EMBL" id="VIBQ01000086">
    <property type="protein sequence ID" value="KAB8681457.1"/>
    <property type="molecule type" value="Genomic_DNA"/>
</dbReference>
<comment type="caution">
    <text evidence="2">The sequence shown here is derived from an EMBL/GenBank/DDBJ whole genome shotgun (WGS) entry which is preliminary data.</text>
</comment>
<evidence type="ECO:0000313" key="2">
    <source>
        <dbReference type="EMBL" id="KAB8681457.1"/>
    </source>
</evidence>
<keyword evidence="1" id="KW-0812">Transmembrane</keyword>
<dbReference type="OrthoDB" id="2017681at2759"/>
<keyword evidence="3" id="KW-1185">Reference proteome</keyword>
<gene>
    <name evidence="2" type="ORF">FH972_026336</name>
</gene>
<organism evidence="2 3">
    <name type="scientific">Carpinus fangiana</name>
    <dbReference type="NCBI Taxonomy" id="176857"/>
    <lineage>
        <taxon>Eukaryota</taxon>
        <taxon>Viridiplantae</taxon>
        <taxon>Streptophyta</taxon>
        <taxon>Embryophyta</taxon>
        <taxon>Tracheophyta</taxon>
        <taxon>Spermatophyta</taxon>
        <taxon>Magnoliopsida</taxon>
        <taxon>eudicotyledons</taxon>
        <taxon>Gunneridae</taxon>
        <taxon>Pentapetalae</taxon>
        <taxon>rosids</taxon>
        <taxon>fabids</taxon>
        <taxon>Fagales</taxon>
        <taxon>Betulaceae</taxon>
        <taxon>Carpinus</taxon>
    </lineage>
</organism>
<feature type="transmembrane region" description="Helical" evidence="1">
    <location>
        <begin position="220"/>
        <end position="238"/>
    </location>
</feature>
<proteinExistence type="predicted"/>
<accession>A0A5N6L412</accession>
<evidence type="ECO:0000256" key="1">
    <source>
        <dbReference type="SAM" id="Phobius"/>
    </source>
</evidence>
<protein>
    <submittedName>
        <fullName evidence="2">Uncharacterized protein</fullName>
    </submittedName>
</protein>
<reference evidence="2 3" key="1">
    <citation type="submission" date="2019-06" db="EMBL/GenBank/DDBJ databases">
        <title>A chromosomal-level reference genome of Carpinus fangiana (Coryloideae, Betulaceae).</title>
        <authorList>
            <person name="Yang X."/>
            <person name="Wang Z."/>
            <person name="Zhang L."/>
            <person name="Hao G."/>
            <person name="Liu J."/>
            <person name="Yang Y."/>
        </authorList>
    </citation>
    <scope>NUCLEOTIDE SEQUENCE [LARGE SCALE GENOMIC DNA]</scope>
    <source>
        <strain evidence="2">Cfa_2016G</strain>
        <tissue evidence="2">Leaf</tissue>
    </source>
</reference>
<dbReference type="PANTHER" id="PTHR37381:SF1">
    <property type="entry name" value="PENTATRICOPEPTIDE REPEAT (PPR) SUPERFAMILY PROTEIN"/>
    <property type="match status" value="1"/>
</dbReference>
<keyword evidence="1" id="KW-0472">Membrane</keyword>
<feature type="transmembrane region" description="Helical" evidence="1">
    <location>
        <begin position="244"/>
        <end position="265"/>
    </location>
</feature>
<name>A0A5N6L412_9ROSI</name>